<name>A0A7C9D7T8_OPUST</name>
<feature type="transmembrane region" description="Helical" evidence="4">
    <location>
        <begin position="95"/>
        <end position="113"/>
    </location>
</feature>
<dbReference type="PANTHER" id="PTHR33163:SF40">
    <property type="entry name" value="PROTEIN TIC 214"/>
    <property type="match status" value="1"/>
</dbReference>
<proteinExistence type="predicted"/>
<protein>
    <recommendedName>
        <fullName evidence="6">Translocon at the inner envelope membrane of chloroplasts 214</fullName>
    </recommendedName>
</protein>
<keyword evidence="4" id="KW-0472">Membrane</keyword>
<feature type="transmembrane region" description="Helical" evidence="4">
    <location>
        <begin position="64"/>
        <end position="83"/>
    </location>
</feature>
<accession>A0A7C9D7T8</accession>
<dbReference type="PANTHER" id="PTHR33163">
    <property type="entry name" value="PROTEIN TIC 214-RELATED"/>
    <property type="match status" value="1"/>
</dbReference>
<dbReference type="EMBL" id="GISG01075117">
    <property type="protein sequence ID" value="MBA4630789.1"/>
    <property type="molecule type" value="Transcribed_RNA"/>
</dbReference>
<feature type="transmembrane region" description="Helical" evidence="4">
    <location>
        <begin position="237"/>
        <end position="255"/>
    </location>
</feature>
<evidence type="ECO:0000256" key="3">
    <source>
        <dbReference type="SAM" id="MobiDB-lite"/>
    </source>
</evidence>
<dbReference type="InterPro" id="IPR008896">
    <property type="entry name" value="TIC214"/>
</dbReference>
<organism evidence="5">
    <name type="scientific">Opuntia streptacantha</name>
    <name type="common">Prickly pear cactus</name>
    <name type="synonym">Opuntia cardona</name>
    <dbReference type="NCBI Taxonomy" id="393608"/>
    <lineage>
        <taxon>Eukaryota</taxon>
        <taxon>Viridiplantae</taxon>
        <taxon>Streptophyta</taxon>
        <taxon>Embryophyta</taxon>
        <taxon>Tracheophyta</taxon>
        <taxon>Spermatophyta</taxon>
        <taxon>Magnoliopsida</taxon>
        <taxon>eudicotyledons</taxon>
        <taxon>Gunneridae</taxon>
        <taxon>Pentapetalae</taxon>
        <taxon>Caryophyllales</taxon>
        <taxon>Cactineae</taxon>
        <taxon>Cactaceae</taxon>
        <taxon>Opuntioideae</taxon>
        <taxon>Opuntia</taxon>
    </lineage>
</organism>
<evidence type="ECO:0000313" key="5">
    <source>
        <dbReference type="EMBL" id="MBA4630789.1"/>
    </source>
</evidence>
<feature type="coiled-coil region" evidence="2">
    <location>
        <begin position="897"/>
        <end position="941"/>
    </location>
</feature>
<dbReference type="AlphaFoldDB" id="A0A7C9D7T8"/>
<feature type="transmembrane region" description="Helical" evidence="4">
    <location>
        <begin position="174"/>
        <end position="191"/>
    </location>
</feature>
<feature type="transmembrane region" description="Helical" evidence="4">
    <location>
        <begin position="21"/>
        <end position="44"/>
    </location>
</feature>
<feature type="transmembrane region" description="Helical" evidence="4">
    <location>
        <begin position="133"/>
        <end position="153"/>
    </location>
</feature>
<keyword evidence="2" id="KW-0175">Coiled coil</keyword>
<comment type="subcellular location">
    <subcellularLocation>
        <location evidence="1">Membrane</location>
        <topology evidence="1">Multi-pass membrane protein</topology>
    </subcellularLocation>
</comment>
<reference evidence="5" key="2">
    <citation type="submission" date="2020-07" db="EMBL/GenBank/DDBJ databases">
        <authorList>
            <person name="Vera ALvarez R."/>
            <person name="Arias-Moreno D.M."/>
            <person name="Jimenez-Jacinto V."/>
            <person name="Jimenez-Bremont J.F."/>
            <person name="Swaminathan K."/>
            <person name="Moose S.P."/>
            <person name="Guerrero-Gonzalez M.L."/>
            <person name="Marino-Ramirez L."/>
            <person name="Landsman D."/>
            <person name="Rodriguez-Kessler M."/>
            <person name="Delgado-Sanchez P."/>
        </authorList>
    </citation>
    <scope>NUCLEOTIDE SEQUENCE</scope>
    <source>
        <tissue evidence="5">Cladode</tissue>
    </source>
</reference>
<evidence type="ECO:0000256" key="2">
    <source>
        <dbReference type="SAM" id="Coils"/>
    </source>
</evidence>
<keyword evidence="4" id="KW-1133">Transmembrane helix</keyword>
<keyword evidence="4" id="KW-0812">Transmembrane</keyword>
<dbReference type="Pfam" id="PF05758">
    <property type="entry name" value="Ycf1"/>
    <property type="match status" value="3"/>
</dbReference>
<reference evidence="5" key="1">
    <citation type="journal article" date="2013" name="J. Plant Res.">
        <title>Effect of fungi and light on seed germination of three Opuntia species from semiarid lands of central Mexico.</title>
        <authorList>
            <person name="Delgado-Sanchez P."/>
            <person name="Jimenez-Bremont J.F."/>
            <person name="Guerrero-Gonzalez Mde L."/>
            <person name="Flores J."/>
        </authorList>
    </citation>
    <scope>NUCLEOTIDE SEQUENCE</scope>
    <source>
        <tissue evidence="5">Cladode</tissue>
    </source>
</reference>
<evidence type="ECO:0008006" key="6">
    <source>
        <dbReference type="Google" id="ProtNLM"/>
    </source>
</evidence>
<evidence type="ECO:0000256" key="4">
    <source>
        <dbReference type="SAM" id="Phobius"/>
    </source>
</evidence>
<evidence type="ECO:0000256" key="1">
    <source>
        <dbReference type="ARBA" id="ARBA00004141"/>
    </source>
</evidence>
<dbReference type="GO" id="GO:0016020">
    <property type="term" value="C:membrane"/>
    <property type="evidence" value="ECO:0007669"/>
    <property type="project" value="UniProtKB-SubCell"/>
</dbReference>
<feature type="region of interest" description="Disordered" evidence="3">
    <location>
        <begin position="416"/>
        <end position="436"/>
    </location>
</feature>
<sequence>MIYPSFLLGNSASLAMKLMNSVVVVGLYYGFLTTLSIGPSYLLLLQAHFQVIEEGEEEAIEKEVAASTGFLIGQLLMFISIYYRPPRLVLSRPRTITFITVPYLYLHYMWYSYEDFFVDEKSTRKNSMRTRNLSIQCIFLNNLFFQLLSHFFFFPSTMFFRLLNVYMFRYNNKILFLTSSFVGWLIGHILFMKSVRFVLVWIQQNYLVRSDKPVRPKKYLFYVFRFYQNLIFDLRNFFGLIGGILVFFTCLLIFNKMPLPILTYKPKEAEVEIDREKAEEYFYRIGLAKEGEFTKEEPSPPLFKVFKEAFYKKIPTSDQNDGKKRISFSHPPSLAAFSGMIQKKTSLSTTEKLSSDELYNYGIRTNEQKKNSLSTEFSKEIAVLDRKGLKEINGLEKKTRLADKKKDKIQYFQKTSDPLLRGSPRGHPKKPPAPTPFKRLTDLFFLPPEAQLIKNNERYLEKCRPDAIIIAEFRYFMSFINDSLAQSKGFHQNFIEREGKIKEIEKKTLFWPSSLLKNIQQLRKQEKDAVLVEADIAGLPCRRATVLLSGGESDTDEKESKKLHFKRYVPRSQFRRELIKGSMRVQKCKTSVWSIYLEKPHSRFFTNRIDSLFYTFLKYCEFIRGIFLEYTGKISEFERLVYYSSFEDVLLTIEELENEPTEREKIDEQIMEAERAWEEEYTYGQPLRAALLGAQAILRKYIIFPLLIVAKNIGRMLLLQRPEWSQDFKEWKNEVYIKCTYNGIPFSTEKLPEYWSEDGFQIMAVSPFRLKPWHDGYRPFDRDPYQVVNKFDSYDEVGPTEKKGSFNNIKQSCKRFDKRARQIFARIRYLFERARQRAYPFRKKYNSKKLRKNKLRESYKKHQELYKKGLYIKLWESYKKLWELHKKLWELHKGEFYDKLQELYNKFQELCKILQELYNDFQEFDNKSKEASKKLRELYKKIEKKS</sequence>